<dbReference type="Pfam" id="PF20168">
    <property type="entry name" value="PDS5"/>
    <property type="match status" value="1"/>
</dbReference>
<dbReference type="GeneID" id="17270502"/>
<evidence type="ECO:0008006" key="4">
    <source>
        <dbReference type="Google" id="ProtNLM"/>
    </source>
</evidence>
<reference evidence="2" key="2">
    <citation type="submission" date="2024-10" db="UniProtKB">
        <authorList>
            <consortium name="EnsemblProtists"/>
        </authorList>
    </citation>
    <scope>IDENTIFICATION</scope>
</reference>
<organism evidence="2 3">
    <name type="scientific">Emiliania huxleyi (strain CCMP1516)</name>
    <dbReference type="NCBI Taxonomy" id="280463"/>
    <lineage>
        <taxon>Eukaryota</taxon>
        <taxon>Haptista</taxon>
        <taxon>Haptophyta</taxon>
        <taxon>Prymnesiophyceae</taxon>
        <taxon>Isochrysidales</taxon>
        <taxon>Noelaerhabdaceae</taxon>
        <taxon>Emiliania</taxon>
    </lineage>
</organism>
<dbReference type="PaxDb" id="2903-EOD24956"/>
<feature type="signal peptide" evidence="1">
    <location>
        <begin position="1"/>
        <end position="17"/>
    </location>
</feature>
<keyword evidence="1" id="KW-0732">Signal</keyword>
<dbReference type="InterPro" id="IPR016024">
    <property type="entry name" value="ARM-type_fold"/>
</dbReference>
<dbReference type="KEGG" id="ehx:EMIHUDRAFT_115675"/>
<evidence type="ECO:0000313" key="2">
    <source>
        <dbReference type="EnsemblProtists" id="EOD24956"/>
    </source>
</evidence>
<proteinExistence type="predicted"/>
<dbReference type="InterPro" id="IPR011989">
    <property type="entry name" value="ARM-like"/>
</dbReference>
<sequence>MMFVASLAAALIVLSAGALLYSSSLMEARFDGRRTWLDAHPPRKASEDYEILRRRRLAALTELAPAEVERYLPAVVASLDRDDGEVRRLAVLVLERMADEPATLDAHGAELTALLGRSADARVRLSVARTLSKLGAPLIAAAAALVSRLEDSDAEVRAAAVAALGALPAETLATHTHAAVELLSRAGDAEASAAAIDGWADKLSGRPEGDELGGLQFSLGRMGREWGDGGVGDGMP</sequence>
<feature type="chain" id="PRO_5044291482" description="HEAT repeat domain-containing protein" evidence="1">
    <location>
        <begin position="18"/>
        <end position="236"/>
    </location>
</feature>
<dbReference type="EnsemblProtists" id="EOD24956">
    <property type="protein sequence ID" value="EOD24956"/>
    <property type="gene ID" value="EMIHUDRAFT_115675"/>
</dbReference>
<dbReference type="SUPFAM" id="SSF48371">
    <property type="entry name" value="ARM repeat"/>
    <property type="match status" value="1"/>
</dbReference>
<dbReference type="Gene3D" id="1.25.10.10">
    <property type="entry name" value="Leucine-rich Repeat Variant"/>
    <property type="match status" value="1"/>
</dbReference>
<dbReference type="RefSeq" id="XP_005777385.1">
    <property type="nucleotide sequence ID" value="XM_005777328.1"/>
</dbReference>
<keyword evidence="3" id="KW-1185">Reference proteome</keyword>
<dbReference type="Proteomes" id="UP000013827">
    <property type="component" value="Unassembled WGS sequence"/>
</dbReference>
<evidence type="ECO:0000313" key="3">
    <source>
        <dbReference type="Proteomes" id="UP000013827"/>
    </source>
</evidence>
<dbReference type="AlphaFoldDB" id="A0A0D3JN71"/>
<evidence type="ECO:0000256" key="1">
    <source>
        <dbReference type="SAM" id="SignalP"/>
    </source>
</evidence>
<dbReference type="HOGENOM" id="CLU_1177288_0_0_1"/>
<name>A0A0D3JN71_EMIH1</name>
<reference evidence="3" key="1">
    <citation type="journal article" date="2013" name="Nature">
        <title>Pan genome of the phytoplankton Emiliania underpins its global distribution.</title>
        <authorList>
            <person name="Read B.A."/>
            <person name="Kegel J."/>
            <person name="Klute M.J."/>
            <person name="Kuo A."/>
            <person name="Lefebvre S.C."/>
            <person name="Maumus F."/>
            <person name="Mayer C."/>
            <person name="Miller J."/>
            <person name="Monier A."/>
            <person name="Salamov A."/>
            <person name="Young J."/>
            <person name="Aguilar M."/>
            <person name="Claverie J.M."/>
            <person name="Frickenhaus S."/>
            <person name="Gonzalez K."/>
            <person name="Herman E.K."/>
            <person name="Lin Y.C."/>
            <person name="Napier J."/>
            <person name="Ogata H."/>
            <person name="Sarno A.F."/>
            <person name="Shmutz J."/>
            <person name="Schroeder D."/>
            <person name="de Vargas C."/>
            <person name="Verret F."/>
            <person name="von Dassow P."/>
            <person name="Valentin K."/>
            <person name="Van de Peer Y."/>
            <person name="Wheeler G."/>
            <person name="Dacks J.B."/>
            <person name="Delwiche C.F."/>
            <person name="Dyhrman S.T."/>
            <person name="Glockner G."/>
            <person name="John U."/>
            <person name="Richards T."/>
            <person name="Worden A.Z."/>
            <person name="Zhang X."/>
            <person name="Grigoriev I.V."/>
            <person name="Allen A.E."/>
            <person name="Bidle K."/>
            <person name="Borodovsky M."/>
            <person name="Bowler C."/>
            <person name="Brownlee C."/>
            <person name="Cock J.M."/>
            <person name="Elias M."/>
            <person name="Gladyshev V.N."/>
            <person name="Groth M."/>
            <person name="Guda C."/>
            <person name="Hadaegh A."/>
            <person name="Iglesias-Rodriguez M.D."/>
            <person name="Jenkins J."/>
            <person name="Jones B.M."/>
            <person name="Lawson T."/>
            <person name="Leese F."/>
            <person name="Lindquist E."/>
            <person name="Lobanov A."/>
            <person name="Lomsadze A."/>
            <person name="Malik S.B."/>
            <person name="Marsh M.E."/>
            <person name="Mackinder L."/>
            <person name="Mock T."/>
            <person name="Mueller-Roeber B."/>
            <person name="Pagarete A."/>
            <person name="Parker M."/>
            <person name="Probert I."/>
            <person name="Quesneville H."/>
            <person name="Raines C."/>
            <person name="Rensing S.A."/>
            <person name="Riano-Pachon D.M."/>
            <person name="Richier S."/>
            <person name="Rokitta S."/>
            <person name="Shiraiwa Y."/>
            <person name="Soanes D.M."/>
            <person name="van der Giezen M."/>
            <person name="Wahlund T.M."/>
            <person name="Williams B."/>
            <person name="Wilson W."/>
            <person name="Wolfe G."/>
            <person name="Wurch L.L."/>
        </authorList>
    </citation>
    <scope>NUCLEOTIDE SEQUENCE</scope>
</reference>
<accession>A0A0D3JN71</accession>
<protein>
    <recommendedName>
        <fullName evidence="4">HEAT repeat domain-containing protein</fullName>
    </recommendedName>
</protein>